<proteinExistence type="predicted"/>
<keyword evidence="1" id="KW-0677">Repeat</keyword>
<dbReference type="SUPFAM" id="SSF54928">
    <property type="entry name" value="RNA-binding domain, RBD"/>
    <property type="match status" value="2"/>
</dbReference>
<dbReference type="InterPro" id="IPR035979">
    <property type="entry name" value="RBD_domain_sf"/>
</dbReference>
<accession>A0A9P5XF28</accession>
<feature type="compositionally biased region" description="Low complexity" evidence="4">
    <location>
        <begin position="295"/>
        <end position="304"/>
    </location>
</feature>
<dbReference type="FunFam" id="3.30.70.330:FF:000025">
    <property type="entry name" value="RNA-binding protein Musashi homolog 2 isoform X1"/>
    <property type="match status" value="1"/>
</dbReference>
<dbReference type="EMBL" id="MU151143">
    <property type="protein sequence ID" value="KAF9449022.1"/>
    <property type="molecule type" value="Genomic_DNA"/>
</dbReference>
<keyword evidence="7" id="KW-1185">Reference proteome</keyword>
<feature type="domain" description="RRM" evidence="5">
    <location>
        <begin position="1"/>
        <end position="80"/>
    </location>
</feature>
<evidence type="ECO:0000256" key="4">
    <source>
        <dbReference type="SAM" id="MobiDB-lite"/>
    </source>
</evidence>
<gene>
    <name evidence="6" type="ORF">P691DRAFT_668306</name>
</gene>
<feature type="compositionally biased region" description="Gly residues" evidence="4">
    <location>
        <begin position="305"/>
        <end position="314"/>
    </location>
</feature>
<evidence type="ECO:0000256" key="1">
    <source>
        <dbReference type="ARBA" id="ARBA00022737"/>
    </source>
</evidence>
<evidence type="ECO:0000256" key="3">
    <source>
        <dbReference type="PROSITE-ProRule" id="PRU00176"/>
    </source>
</evidence>
<dbReference type="PROSITE" id="PS50102">
    <property type="entry name" value="RRM"/>
    <property type="match status" value="2"/>
</dbReference>
<evidence type="ECO:0000256" key="2">
    <source>
        <dbReference type="ARBA" id="ARBA00022884"/>
    </source>
</evidence>
<evidence type="ECO:0000313" key="7">
    <source>
        <dbReference type="Proteomes" id="UP000807342"/>
    </source>
</evidence>
<dbReference type="InterPro" id="IPR012677">
    <property type="entry name" value="Nucleotide-bd_a/b_plait_sf"/>
</dbReference>
<dbReference type="InterPro" id="IPR034156">
    <property type="entry name" value="Hrp1_RRM1"/>
</dbReference>
<dbReference type="PANTHER" id="PTHR48032:SF6">
    <property type="entry name" value="RNA-BINDING (RRM_RBD_RNP MOTIFS) FAMILY PROTEIN"/>
    <property type="match status" value="1"/>
</dbReference>
<keyword evidence="2 3" id="KW-0694">RNA-binding</keyword>
<dbReference type="GO" id="GO:0003729">
    <property type="term" value="F:mRNA binding"/>
    <property type="evidence" value="ECO:0007669"/>
    <property type="project" value="TreeGrafter"/>
</dbReference>
<dbReference type="Proteomes" id="UP000807342">
    <property type="component" value="Unassembled WGS sequence"/>
</dbReference>
<dbReference type="OrthoDB" id="1875751at2759"/>
<evidence type="ECO:0000259" key="5">
    <source>
        <dbReference type="PROSITE" id="PS50102"/>
    </source>
</evidence>
<dbReference type="InterPro" id="IPR000504">
    <property type="entry name" value="RRM_dom"/>
</dbReference>
<organism evidence="6 7">
    <name type="scientific">Macrolepiota fuliginosa MF-IS2</name>
    <dbReference type="NCBI Taxonomy" id="1400762"/>
    <lineage>
        <taxon>Eukaryota</taxon>
        <taxon>Fungi</taxon>
        <taxon>Dikarya</taxon>
        <taxon>Basidiomycota</taxon>
        <taxon>Agaricomycotina</taxon>
        <taxon>Agaricomycetes</taxon>
        <taxon>Agaricomycetidae</taxon>
        <taxon>Agaricales</taxon>
        <taxon>Agaricineae</taxon>
        <taxon>Agaricaceae</taxon>
        <taxon>Macrolepiota</taxon>
    </lineage>
</organism>
<protein>
    <submittedName>
        <fullName evidence="6">RNA-binding domain-containing protein</fullName>
    </submittedName>
</protein>
<comment type="caution">
    <text evidence="6">The sequence shown here is derived from an EMBL/GenBank/DDBJ whole genome shotgun (WGS) entry which is preliminary data.</text>
</comment>
<name>A0A9P5XF28_9AGAR</name>
<dbReference type="PANTHER" id="PTHR48032">
    <property type="entry name" value="RNA-BINDING PROTEIN MUSASHI HOMOLOG RBP6"/>
    <property type="match status" value="1"/>
</dbReference>
<feature type="compositionally biased region" description="Polar residues" evidence="4">
    <location>
        <begin position="320"/>
        <end position="332"/>
    </location>
</feature>
<dbReference type="CDD" id="cd12577">
    <property type="entry name" value="RRM1_Hrp1p"/>
    <property type="match status" value="1"/>
</dbReference>
<dbReference type="GO" id="GO:0006417">
    <property type="term" value="P:regulation of translation"/>
    <property type="evidence" value="ECO:0007669"/>
    <property type="project" value="TreeGrafter"/>
</dbReference>
<feature type="domain" description="RRM" evidence="5">
    <location>
        <begin position="82"/>
        <end position="158"/>
    </location>
</feature>
<reference evidence="6" key="1">
    <citation type="submission" date="2020-11" db="EMBL/GenBank/DDBJ databases">
        <authorList>
            <consortium name="DOE Joint Genome Institute"/>
            <person name="Ahrendt S."/>
            <person name="Riley R."/>
            <person name="Andreopoulos W."/>
            <person name="Labutti K."/>
            <person name="Pangilinan J."/>
            <person name="Ruiz-Duenas F.J."/>
            <person name="Barrasa J.M."/>
            <person name="Sanchez-Garcia M."/>
            <person name="Camarero S."/>
            <person name="Miyauchi S."/>
            <person name="Serrano A."/>
            <person name="Linde D."/>
            <person name="Babiker R."/>
            <person name="Drula E."/>
            <person name="Ayuso-Fernandez I."/>
            <person name="Pacheco R."/>
            <person name="Padilla G."/>
            <person name="Ferreira P."/>
            <person name="Barriuso J."/>
            <person name="Kellner H."/>
            <person name="Castanera R."/>
            <person name="Alfaro M."/>
            <person name="Ramirez L."/>
            <person name="Pisabarro A.G."/>
            <person name="Kuo A."/>
            <person name="Tritt A."/>
            <person name="Lipzen A."/>
            <person name="He G."/>
            <person name="Yan M."/>
            <person name="Ng V."/>
            <person name="Cullen D."/>
            <person name="Martin F."/>
            <person name="Rosso M.-N."/>
            <person name="Henrissat B."/>
            <person name="Hibbett D."/>
            <person name="Martinez A.T."/>
            <person name="Grigoriev I.V."/>
        </authorList>
    </citation>
    <scope>NUCLEOTIDE SEQUENCE</scope>
    <source>
        <strain evidence="6">MF-IS2</strain>
    </source>
</reference>
<dbReference type="SMART" id="SM00360">
    <property type="entry name" value="RRM"/>
    <property type="match status" value="2"/>
</dbReference>
<feature type="region of interest" description="Disordered" evidence="4">
    <location>
        <begin position="295"/>
        <end position="340"/>
    </location>
</feature>
<dbReference type="AlphaFoldDB" id="A0A9P5XF28"/>
<sequence length="340" mass="35904">MFIGGLNWDTTDETLRDYFTQFGKVDACTIMRDAAGRSRCFAFLTFDDPASVNAVMVREHILDGKIIDPKRAIPRQEHQRATKLFIGGLPGSVTSESMREFFSQFGKVIDSTVMLDRETGRSKGFGFVSFENTDVTPFLGFGNLEIDGKLIDVKLAQPRYQRDNQFGEDGQQEQGNNFQAGQTRFAGQQGNFNAGGTPATATVQAPFDPQALATLYTRMIQMAGGGGMNPAMMGGMSGGMNPMMGAMGGGAGFNNGMRPGMGMGMGMGMGGGMPGAMGAMGGPGMGGMGRGMMQGNMAGNIPRGPRGGPGGPGGNMPNNASVGPQRTGQRGQHNFHPYAR</sequence>
<dbReference type="Gene3D" id="3.30.70.330">
    <property type="match status" value="2"/>
</dbReference>
<dbReference type="Pfam" id="PF00076">
    <property type="entry name" value="RRM_1"/>
    <property type="match status" value="2"/>
</dbReference>
<evidence type="ECO:0000313" key="6">
    <source>
        <dbReference type="EMBL" id="KAF9449022.1"/>
    </source>
</evidence>